<reference evidence="2 3" key="1">
    <citation type="submission" date="2018-02" db="EMBL/GenBank/DDBJ databases">
        <title>Draft genome sequence of Streptococcus oricebi CCUG 70868T type strain.</title>
        <authorList>
            <person name="Mendez V."/>
            <person name="Salva-Serra F."/>
            <person name="Jaen-Luchoro D."/>
            <person name="Gonzales-Siles L."/>
            <person name="Karlsson R."/>
            <person name="Engstrom-Jakobsson H."/>
            <person name="Busquets A."/>
            <person name="Gomila M."/>
            <person name="Pineiro-Iglesias B."/>
            <person name="Bennasar-Figueras A."/>
            <person name="Seeger M."/>
            <person name="Moore E."/>
        </authorList>
    </citation>
    <scope>NUCLEOTIDE SEQUENCE [LARGE SCALE GENOMIC DNA]</scope>
    <source>
        <strain evidence="2 3">CCUG 70868</strain>
    </source>
</reference>
<accession>A0ABS5B422</accession>
<sequence>MKMREDNYGGFLLSKNVMLGIPIAYTYRVEPSIPALNGWYIYSSRDDNEYVSNPENFEIVSAQTMFSIAPVMAEFFEAKFGTDLAWLYEEGVHIGFYDLIADKETTIPEIMGWD</sequence>
<feature type="domain" description="Immunity protein Imm33" evidence="1">
    <location>
        <begin position="21"/>
        <end position="85"/>
    </location>
</feature>
<evidence type="ECO:0000259" key="1">
    <source>
        <dbReference type="Pfam" id="PF09951"/>
    </source>
</evidence>
<protein>
    <submittedName>
        <fullName evidence="2">DUF2185 domain-containing protein</fullName>
    </submittedName>
</protein>
<dbReference type="Proteomes" id="UP001519296">
    <property type="component" value="Unassembled WGS sequence"/>
</dbReference>
<gene>
    <name evidence="2" type="ORF">C4K46_04640</name>
</gene>
<keyword evidence="3" id="KW-1185">Reference proteome</keyword>
<evidence type="ECO:0000313" key="2">
    <source>
        <dbReference type="EMBL" id="MBP2623223.1"/>
    </source>
</evidence>
<organism evidence="2 3">
    <name type="scientific">Streptococcus oricebi</name>
    <dbReference type="NCBI Taxonomy" id="1547447"/>
    <lineage>
        <taxon>Bacteria</taxon>
        <taxon>Bacillati</taxon>
        <taxon>Bacillota</taxon>
        <taxon>Bacilli</taxon>
        <taxon>Lactobacillales</taxon>
        <taxon>Streptococcaceae</taxon>
        <taxon>Streptococcus</taxon>
    </lineage>
</organism>
<evidence type="ECO:0000313" key="3">
    <source>
        <dbReference type="Proteomes" id="UP001519296"/>
    </source>
</evidence>
<dbReference type="InterPro" id="IPR018689">
    <property type="entry name" value="Imm33_dom"/>
</dbReference>
<proteinExistence type="predicted"/>
<comment type="caution">
    <text evidence="2">The sequence shown here is derived from an EMBL/GenBank/DDBJ whole genome shotgun (WGS) entry which is preliminary data.</text>
</comment>
<name>A0ABS5B422_9STRE</name>
<dbReference type="RefSeq" id="WP_209627703.1">
    <property type="nucleotide sequence ID" value="NZ_PRDG01000002.1"/>
</dbReference>
<dbReference type="Pfam" id="PF09951">
    <property type="entry name" value="Imm33"/>
    <property type="match status" value="1"/>
</dbReference>
<dbReference type="EMBL" id="PRDG01000002">
    <property type="protein sequence ID" value="MBP2623223.1"/>
    <property type="molecule type" value="Genomic_DNA"/>
</dbReference>